<gene>
    <name evidence="2" type="ORF">CH338_16500</name>
</gene>
<dbReference type="Gene3D" id="3.30.720.110">
    <property type="match status" value="1"/>
</dbReference>
<name>A0A327KGF9_9BRAD</name>
<accession>A0A327KGF9</accession>
<reference evidence="2 3" key="1">
    <citation type="submission" date="2017-07" db="EMBL/GenBank/DDBJ databases">
        <title>Draft Genome Sequences of Select Purple Nonsulfur Bacteria.</title>
        <authorList>
            <person name="Lasarre B."/>
            <person name="Mckinlay J.B."/>
        </authorList>
    </citation>
    <scope>NUCLEOTIDE SEQUENCE [LARGE SCALE GENOMIC DNA]</scope>
    <source>
        <strain evidence="2 3">DSM 11907</strain>
    </source>
</reference>
<organism evidence="2 3">
    <name type="scientific">Rhodoplanes elegans</name>
    <dbReference type="NCBI Taxonomy" id="29408"/>
    <lineage>
        <taxon>Bacteria</taxon>
        <taxon>Pseudomonadati</taxon>
        <taxon>Pseudomonadota</taxon>
        <taxon>Alphaproteobacteria</taxon>
        <taxon>Hyphomicrobiales</taxon>
        <taxon>Nitrobacteraceae</taxon>
        <taxon>Rhodoplanes</taxon>
    </lineage>
</organism>
<evidence type="ECO:0000259" key="1">
    <source>
        <dbReference type="PROSITE" id="PS51819"/>
    </source>
</evidence>
<proteinExistence type="predicted"/>
<dbReference type="OrthoDB" id="9806868at2"/>
<comment type="caution">
    <text evidence="2">The sequence shown here is derived from an EMBL/GenBank/DDBJ whole genome shotgun (WGS) entry which is preliminary data.</text>
</comment>
<dbReference type="PANTHER" id="PTHR34109:SF1">
    <property type="entry name" value="VOC DOMAIN-CONTAINING PROTEIN"/>
    <property type="match status" value="1"/>
</dbReference>
<dbReference type="InterPro" id="IPR037523">
    <property type="entry name" value="VOC_core"/>
</dbReference>
<dbReference type="RefSeq" id="WP_111358235.1">
    <property type="nucleotide sequence ID" value="NZ_NHSK01000149.1"/>
</dbReference>
<feature type="domain" description="VOC" evidence="1">
    <location>
        <begin position="6"/>
        <end position="134"/>
    </location>
</feature>
<dbReference type="InterPro" id="IPR004360">
    <property type="entry name" value="Glyas_Fos-R_dOase_dom"/>
</dbReference>
<dbReference type="Proteomes" id="UP000248863">
    <property type="component" value="Unassembled WGS sequence"/>
</dbReference>
<sequence>MTRPTTPSTVVPTLRYRDAPAMIDWLCAVLGFTRHAVYEDGAGGIAHAQLTLGGGMVMLGSARDDDFGRLQATPAVLGGCSQSPYVVVADADAVHARAVAHGAEIVMPLRDESHGGRGVSFRDPEGHLWNVGTYDPWATS</sequence>
<protein>
    <submittedName>
        <fullName evidence="2">Glyoxalase</fullName>
    </submittedName>
</protein>
<dbReference type="AlphaFoldDB" id="A0A327KGF9"/>
<dbReference type="PANTHER" id="PTHR34109">
    <property type="entry name" value="BNAUNNG04460D PROTEIN-RELATED"/>
    <property type="match status" value="1"/>
</dbReference>
<evidence type="ECO:0000313" key="3">
    <source>
        <dbReference type="Proteomes" id="UP000248863"/>
    </source>
</evidence>
<dbReference type="Pfam" id="PF00903">
    <property type="entry name" value="Glyoxalase"/>
    <property type="match status" value="1"/>
</dbReference>
<dbReference type="PROSITE" id="PS51819">
    <property type="entry name" value="VOC"/>
    <property type="match status" value="1"/>
</dbReference>
<dbReference type="InterPro" id="IPR029068">
    <property type="entry name" value="Glyas_Bleomycin-R_OHBP_Dase"/>
</dbReference>
<dbReference type="Gene3D" id="3.30.720.120">
    <property type="match status" value="1"/>
</dbReference>
<evidence type="ECO:0000313" key="2">
    <source>
        <dbReference type="EMBL" id="RAI37166.1"/>
    </source>
</evidence>
<keyword evidence="3" id="KW-1185">Reference proteome</keyword>
<dbReference type="EMBL" id="NPEU01000193">
    <property type="protein sequence ID" value="RAI37166.1"/>
    <property type="molecule type" value="Genomic_DNA"/>
</dbReference>
<dbReference type="SUPFAM" id="SSF54593">
    <property type="entry name" value="Glyoxalase/Bleomycin resistance protein/Dihydroxybiphenyl dioxygenase"/>
    <property type="match status" value="1"/>
</dbReference>